<feature type="signal peptide" evidence="2">
    <location>
        <begin position="1"/>
        <end position="18"/>
    </location>
</feature>
<reference evidence="4" key="1">
    <citation type="submission" date="2024-05" db="EMBL/GenBank/DDBJ databases">
        <title>Whole-Genome Sequence of CFS9, a Potential Fish Probiotic Isolated from the Body Surface of Silurus asotus.</title>
        <authorList>
            <person name="Kojima M."/>
            <person name="Tobioka K."/>
            <person name="Yokota K."/>
            <person name="Nakatani H."/>
            <person name="Hori K."/>
            <person name="Tamaru Y."/>
            <person name="Okazaki F."/>
        </authorList>
    </citation>
    <scope>NUCLEOTIDE SEQUENCE</scope>
    <source>
        <strain evidence="4">CFS9</strain>
    </source>
</reference>
<evidence type="ECO:0000256" key="2">
    <source>
        <dbReference type="SAM" id="SignalP"/>
    </source>
</evidence>
<dbReference type="InterPro" id="IPR026444">
    <property type="entry name" value="Secre_tail"/>
</dbReference>
<dbReference type="NCBIfam" id="TIGR04183">
    <property type="entry name" value="Por_Secre_tail"/>
    <property type="match status" value="1"/>
</dbReference>
<keyword evidence="1 2" id="KW-0732">Signal</keyword>
<accession>A0AAT9H004</accession>
<evidence type="ECO:0000256" key="1">
    <source>
        <dbReference type="ARBA" id="ARBA00022729"/>
    </source>
</evidence>
<dbReference type="AlphaFoldDB" id="A0AAT9H004"/>
<dbReference type="RefSeq" id="WP_369617909.1">
    <property type="nucleotide sequence ID" value="NZ_AP031573.1"/>
</dbReference>
<protein>
    <recommendedName>
        <fullName evidence="3">Secretion system C-terminal sorting domain-containing protein</fullName>
    </recommendedName>
</protein>
<name>A0AAT9H004_9FLAO</name>
<dbReference type="Pfam" id="PF18962">
    <property type="entry name" value="Por_Secre_tail"/>
    <property type="match status" value="1"/>
</dbReference>
<evidence type="ECO:0000313" key="4">
    <source>
        <dbReference type="EMBL" id="BFM42790.1"/>
    </source>
</evidence>
<dbReference type="EMBL" id="AP031573">
    <property type="protein sequence ID" value="BFM42790.1"/>
    <property type="molecule type" value="Genomic_DNA"/>
</dbReference>
<feature type="chain" id="PRO_5043669682" description="Secretion system C-terminal sorting domain-containing protein" evidence="2">
    <location>
        <begin position="19"/>
        <end position="151"/>
    </location>
</feature>
<proteinExistence type="predicted"/>
<feature type="domain" description="Secretion system C-terminal sorting" evidence="3">
    <location>
        <begin position="75"/>
        <end position="142"/>
    </location>
</feature>
<evidence type="ECO:0000259" key="3">
    <source>
        <dbReference type="Pfam" id="PF18962"/>
    </source>
</evidence>
<organism evidence="4">
    <name type="scientific">Flavobacterium sp. CFS9</name>
    <dbReference type="NCBI Taxonomy" id="3143118"/>
    <lineage>
        <taxon>Bacteria</taxon>
        <taxon>Pseudomonadati</taxon>
        <taxon>Bacteroidota</taxon>
        <taxon>Flavobacteriia</taxon>
        <taxon>Flavobacteriales</taxon>
        <taxon>Flavobacteriaceae</taxon>
        <taxon>Flavobacterium</taxon>
    </lineage>
</organism>
<sequence>MKKILLFISFQFCLLASAQQKITFNYDAAGNQIVRELCLSGCSQSAKKVEEVKEIEALTEDDLLKFSPEDVISYYPNPVKEELYLQWQLGEENYVTSVQVYNTVGQLLQTYGGNERRNSLNIPFQNYPGGVYLVLLSYKDGGEKSIKIIKQ</sequence>
<gene>
    <name evidence="4" type="ORF">CFS9_14310</name>
</gene>